<dbReference type="PRINTS" id="PR00111">
    <property type="entry name" value="ABHYDROLASE"/>
</dbReference>
<dbReference type="GO" id="GO:0016787">
    <property type="term" value="F:hydrolase activity"/>
    <property type="evidence" value="ECO:0007669"/>
    <property type="project" value="UniProtKB-KW"/>
</dbReference>
<feature type="domain" description="AB hydrolase-1" evidence="1">
    <location>
        <begin position="34"/>
        <end position="265"/>
    </location>
</feature>
<keyword evidence="3" id="KW-1185">Reference proteome</keyword>
<proteinExistence type="predicted"/>
<organism evidence="2 3">
    <name type="scientific">Streptomyces camelliae</name>
    <dbReference type="NCBI Taxonomy" id="3004093"/>
    <lineage>
        <taxon>Bacteria</taxon>
        <taxon>Bacillati</taxon>
        <taxon>Actinomycetota</taxon>
        <taxon>Actinomycetes</taxon>
        <taxon>Kitasatosporales</taxon>
        <taxon>Streptomycetaceae</taxon>
        <taxon>Streptomyces</taxon>
    </lineage>
</organism>
<protein>
    <submittedName>
        <fullName evidence="2">Alpha/beta hydrolase</fullName>
    </submittedName>
</protein>
<reference evidence="2 3" key="1">
    <citation type="submission" date="2022-12" db="EMBL/GenBank/DDBJ databases">
        <authorList>
            <person name="Mo P."/>
        </authorList>
    </citation>
    <scope>NUCLEOTIDE SEQUENCE [LARGE SCALE GENOMIC DNA]</scope>
    <source>
        <strain evidence="2 3">HUAS 2-6</strain>
    </source>
</reference>
<evidence type="ECO:0000313" key="2">
    <source>
        <dbReference type="EMBL" id="WBO63864.1"/>
    </source>
</evidence>
<dbReference type="Gene3D" id="3.40.50.1820">
    <property type="entry name" value="alpha/beta hydrolase"/>
    <property type="match status" value="1"/>
</dbReference>
<dbReference type="PANTHER" id="PTHR43689">
    <property type="entry name" value="HYDROLASE"/>
    <property type="match status" value="1"/>
</dbReference>
<dbReference type="SUPFAM" id="SSF53474">
    <property type="entry name" value="alpha/beta-Hydrolases"/>
    <property type="match status" value="1"/>
</dbReference>
<evidence type="ECO:0000259" key="1">
    <source>
        <dbReference type="Pfam" id="PF12697"/>
    </source>
</evidence>
<keyword evidence="2" id="KW-0378">Hydrolase</keyword>
<dbReference type="PANTHER" id="PTHR43689:SF8">
    <property type="entry name" value="ALPHA_BETA-HYDROLASES SUPERFAMILY PROTEIN"/>
    <property type="match status" value="1"/>
</dbReference>
<dbReference type="InterPro" id="IPR029058">
    <property type="entry name" value="AB_hydrolase_fold"/>
</dbReference>
<sequence length="278" mass="29479">MTTRATPEGTSRTRYLTRPGGRIAYDVTGTGPLVICAPGMGDVRFVYRRLVPRLVEAGYRVATMDLRGHGESDATFDAYDDPATGEDLLALTGQLDGPAVVVGNSMSAAAAAWAAAEDPGAIAGLVLIGPFVRDVPIGWAALLALRIGLRRPWGPSVWTSYYARLYPGLKPADLADHQAHIRAALARPGAWRAFLATTHTTHTAVEARLAQVQAPTLVVMGEADPDFPDPAAEARLVAGRLNGRTLLVPGAGHYPQAQHPDLVAPEIARFLGEVLPRA</sequence>
<dbReference type="Proteomes" id="UP001212326">
    <property type="component" value="Chromosome"/>
</dbReference>
<dbReference type="Pfam" id="PF12697">
    <property type="entry name" value="Abhydrolase_6"/>
    <property type="match status" value="1"/>
</dbReference>
<dbReference type="PRINTS" id="PR00412">
    <property type="entry name" value="EPOXHYDRLASE"/>
</dbReference>
<dbReference type="RefSeq" id="WP_270081661.1">
    <property type="nucleotide sequence ID" value="NZ_CP115300.1"/>
</dbReference>
<gene>
    <name evidence="2" type="ORF">O1G22_14015</name>
</gene>
<evidence type="ECO:0000313" key="3">
    <source>
        <dbReference type="Proteomes" id="UP001212326"/>
    </source>
</evidence>
<dbReference type="InterPro" id="IPR000639">
    <property type="entry name" value="Epox_hydrolase-like"/>
</dbReference>
<accession>A0ABY7P053</accession>
<dbReference type="EMBL" id="CP115300">
    <property type="protein sequence ID" value="WBO63864.1"/>
    <property type="molecule type" value="Genomic_DNA"/>
</dbReference>
<name>A0ABY7P053_9ACTN</name>
<dbReference type="InterPro" id="IPR000073">
    <property type="entry name" value="AB_hydrolase_1"/>
</dbReference>